<evidence type="ECO:0000256" key="1">
    <source>
        <dbReference type="PROSITE-ProRule" id="PRU00169"/>
    </source>
</evidence>
<dbReference type="SUPFAM" id="SSF52172">
    <property type="entry name" value="CheY-like"/>
    <property type="match status" value="1"/>
</dbReference>
<evidence type="ECO:0000313" key="3">
    <source>
        <dbReference type="EMBL" id="RVT90191.1"/>
    </source>
</evidence>
<dbReference type="RefSeq" id="WP_127745442.1">
    <property type="nucleotide sequence ID" value="NZ_SACN01000003.1"/>
</dbReference>
<protein>
    <submittedName>
        <fullName evidence="3">Response regulator</fullName>
    </submittedName>
</protein>
<dbReference type="Pfam" id="PF00072">
    <property type="entry name" value="Response_reg"/>
    <property type="match status" value="1"/>
</dbReference>
<proteinExistence type="predicted"/>
<comment type="caution">
    <text evidence="3">The sequence shown here is derived from an EMBL/GenBank/DDBJ whole genome shotgun (WGS) entry which is preliminary data.</text>
</comment>
<dbReference type="OrthoDB" id="9784719at2"/>
<dbReference type="InterPro" id="IPR052048">
    <property type="entry name" value="ST_Response_Regulator"/>
</dbReference>
<keyword evidence="1" id="KW-0597">Phosphoprotein</keyword>
<organism evidence="3 4">
    <name type="scientific">Sphingomonas crocodyli</name>
    <dbReference type="NCBI Taxonomy" id="1979270"/>
    <lineage>
        <taxon>Bacteria</taxon>
        <taxon>Pseudomonadati</taxon>
        <taxon>Pseudomonadota</taxon>
        <taxon>Alphaproteobacteria</taxon>
        <taxon>Sphingomonadales</taxon>
        <taxon>Sphingomonadaceae</taxon>
        <taxon>Sphingomonas</taxon>
    </lineage>
</organism>
<dbReference type="SMART" id="SM00448">
    <property type="entry name" value="REC"/>
    <property type="match status" value="1"/>
</dbReference>
<dbReference type="EMBL" id="SACN01000003">
    <property type="protein sequence ID" value="RVT90191.1"/>
    <property type="molecule type" value="Genomic_DNA"/>
</dbReference>
<accession>A0A437LXQ3</accession>
<dbReference type="PROSITE" id="PS50110">
    <property type="entry name" value="RESPONSE_REGULATORY"/>
    <property type="match status" value="1"/>
</dbReference>
<gene>
    <name evidence="3" type="ORF">EOD43_17990</name>
</gene>
<feature type="modified residue" description="4-aspartylphosphate" evidence="1">
    <location>
        <position position="64"/>
    </location>
</feature>
<dbReference type="InterPro" id="IPR001789">
    <property type="entry name" value="Sig_transdc_resp-reg_receiver"/>
</dbReference>
<dbReference type="AlphaFoldDB" id="A0A437LXQ3"/>
<dbReference type="Gene3D" id="3.40.50.2300">
    <property type="match status" value="1"/>
</dbReference>
<dbReference type="GO" id="GO:0000160">
    <property type="term" value="P:phosphorelay signal transduction system"/>
    <property type="evidence" value="ECO:0007669"/>
    <property type="project" value="InterPro"/>
</dbReference>
<keyword evidence="4" id="KW-1185">Reference proteome</keyword>
<dbReference type="Proteomes" id="UP000282971">
    <property type="component" value="Unassembled WGS sequence"/>
</dbReference>
<dbReference type="PANTHER" id="PTHR43228:SF1">
    <property type="entry name" value="TWO-COMPONENT RESPONSE REGULATOR ARR22"/>
    <property type="match status" value="1"/>
</dbReference>
<reference evidence="3 4" key="1">
    <citation type="submission" date="2019-01" db="EMBL/GenBank/DDBJ databases">
        <authorList>
            <person name="Chen W.-M."/>
        </authorList>
    </citation>
    <scope>NUCLEOTIDE SEQUENCE [LARGE SCALE GENOMIC DNA]</scope>
    <source>
        <strain evidence="3 4">CCP-7</strain>
    </source>
</reference>
<evidence type="ECO:0000313" key="4">
    <source>
        <dbReference type="Proteomes" id="UP000282971"/>
    </source>
</evidence>
<evidence type="ECO:0000259" key="2">
    <source>
        <dbReference type="PROSITE" id="PS50110"/>
    </source>
</evidence>
<dbReference type="InterPro" id="IPR011006">
    <property type="entry name" value="CheY-like_superfamily"/>
</dbReference>
<sequence>MDLGVPETEISLKSALVVDDETLIRQIISAELLALGYQVFTAASADEAIVLLSEGSSFDLLITDVRMPGSMDGIELSRKMRECCVEQQIIIMSGFTGYDAVNSQEFLHFLQKPFTAKRLREEISRLVHV</sequence>
<dbReference type="PANTHER" id="PTHR43228">
    <property type="entry name" value="TWO-COMPONENT RESPONSE REGULATOR"/>
    <property type="match status" value="1"/>
</dbReference>
<name>A0A437LXQ3_9SPHN</name>
<feature type="domain" description="Response regulatory" evidence="2">
    <location>
        <begin position="14"/>
        <end position="127"/>
    </location>
</feature>